<dbReference type="Pfam" id="PF13927">
    <property type="entry name" value="Ig_3"/>
    <property type="match status" value="1"/>
</dbReference>
<dbReference type="Ensembl" id="ENSECRT00000029746.1">
    <property type="protein sequence ID" value="ENSECRP00000029132.1"/>
    <property type="gene ID" value="ENSECRG00000019715.1"/>
</dbReference>
<evidence type="ECO:0000259" key="7">
    <source>
        <dbReference type="PROSITE" id="PS50835"/>
    </source>
</evidence>
<dbReference type="CDD" id="cd00096">
    <property type="entry name" value="Ig"/>
    <property type="match status" value="1"/>
</dbReference>
<feature type="chain" id="PRO_5034940174" description="B-cell receptor CD22" evidence="6">
    <location>
        <begin position="19"/>
        <end position="328"/>
    </location>
</feature>
<reference evidence="8" key="3">
    <citation type="submission" date="2025-09" db="UniProtKB">
        <authorList>
            <consortium name="Ensembl"/>
        </authorList>
    </citation>
    <scope>IDENTIFICATION</scope>
</reference>
<gene>
    <name evidence="8" type="primary">LOC114667762</name>
</gene>
<comment type="subunit">
    <text evidence="4">Predominantly monomer of isoform CD22-beta. Also found as heterodimer of isoform CD22-beta and a shorter isoform. Interacts with PTPN6/SHP-1, LYN, SYK, PIK3R1/PIK3R2 and PLCG1 upon phosphorylation. Interacts with GRB2, INPP5D and SHC1 upon phosphorylation. May form a complex with INPP5D/SHIP, GRB2 and SHC1.</text>
</comment>
<keyword evidence="9" id="KW-1185">Reference proteome</keyword>
<dbReference type="Pfam" id="PF24518">
    <property type="entry name" value="Ig_CD22"/>
    <property type="match status" value="1"/>
</dbReference>
<dbReference type="InterPro" id="IPR007110">
    <property type="entry name" value="Ig-like_dom"/>
</dbReference>
<keyword evidence="6" id="KW-0732">Signal</keyword>
<protein>
    <recommendedName>
        <fullName evidence="1">B-cell receptor CD22</fullName>
    </recommendedName>
    <alternativeName>
        <fullName evidence="2">Sialic acid-binding Ig-like lectin 2</fullName>
    </alternativeName>
</protein>
<accession>A0A8C4TDL7</accession>
<dbReference type="AlphaFoldDB" id="A0A8C4TDL7"/>
<dbReference type="InterPro" id="IPR003598">
    <property type="entry name" value="Ig_sub2"/>
</dbReference>
<name>A0A8C4TDL7_ERPCA</name>
<evidence type="ECO:0000313" key="9">
    <source>
        <dbReference type="Proteomes" id="UP000694620"/>
    </source>
</evidence>
<dbReference type="PANTHER" id="PTHR46013:SF4">
    <property type="entry name" value="B-CELL RECEPTOR CD22-RELATED"/>
    <property type="match status" value="1"/>
</dbReference>
<dbReference type="InterPro" id="IPR056386">
    <property type="entry name" value="Ig_CD22"/>
</dbReference>
<dbReference type="PROSITE" id="PS50835">
    <property type="entry name" value="IG_LIKE"/>
    <property type="match status" value="2"/>
</dbReference>
<feature type="domain" description="Ig-like" evidence="7">
    <location>
        <begin position="128"/>
        <end position="214"/>
    </location>
</feature>
<evidence type="ECO:0000313" key="8">
    <source>
        <dbReference type="Ensembl" id="ENSECRP00000029132.1"/>
    </source>
</evidence>
<evidence type="ECO:0000256" key="4">
    <source>
        <dbReference type="ARBA" id="ARBA00046458"/>
    </source>
</evidence>
<dbReference type="InterPro" id="IPR036179">
    <property type="entry name" value="Ig-like_dom_sf"/>
</dbReference>
<keyword evidence="5" id="KW-0472">Membrane</keyword>
<feature type="signal peptide" evidence="6">
    <location>
        <begin position="1"/>
        <end position="18"/>
    </location>
</feature>
<evidence type="ECO:0000256" key="6">
    <source>
        <dbReference type="SAM" id="SignalP"/>
    </source>
</evidence>
<dbReference type="Pfam" id="PF13895">
    <property type="entry name" value="Ig_2"/>
    <property type="match status" value="1"/>
</dbReference>
<dbReference type="Gene3D" id="2.60.40.10">
    <property type="entry name" value="Immunoglobulins"/>
    <property type="match status" value="3"/>
</dbReference>
<dbReference type="InterPro" id="IPR013783">
    <property type="entry name" value="Ig-like_fold"/>
</dbReference>
<feature type="domain" description="Ig-like" evidence="7">
    <location>
        <begin position="215"/>
        <end position="296"/>
    </location>
</feature>
<organism evidence="8 9">
    <name type="scientific">Erpetoichthys calabaricus</name>
    <name type="common">Rope fish</name>
    <name type="synonym">Calamoichthys calabaricus</name>
    <dbReference type="NCBI Taxonomy" id="27687"/>
    <lineage>
        <taxon>Eukaryota</taxon>
        <taxon>Metazoa</taxon>
        <taxon>Chordata</taxon>
        <taxon>Craniata</taxon>
        <taxon>Vertebrata</taxon>
        <taxon>Euteleostomi</taxon>
        <taxon>Actinopterygii</taxon>
        <taxon>Polypteriformes</taxon>
        <taxon>Polypteridae</taxon>
        <taxon>Erpetoichthys</taxon>
    </lineage>
</organism>
<dbReference type="GeneTree" id="ENSGT01150000286924"/>
<dbReference type="SUPFAM" id="SSF48726">
    <property type="entry name" value="Immunoglobulin"/>
    <property type="match status" value="3"/>
</dbReference>
<proteinExistence type="predicted"/>
<keyword evidence="5" id="KW-1133">Transmembrane helix</keyword>
<evidence type="ECO:0000256" key="1">
    <source>
        <dbReference type="ARBA" id="ARBA00040106"/>
    </source>
</evidence>
<keyword evidence="5" id="KW-0812">Transmembrane</keyword>
<dbReference type="Proteomes" id="UP000694620">
    <property type="component" value="Chromosome 17"/>
</dbReference>
<evidence type="ECO:0000256" key="3">
    <source>
        <dbReference type="ARBA" id="ARBA00045430"/>
    </source>
</evidence>
<dbReference type="SMART" id="SM00409">
    <property type="entry name" value="IG"/>
    <property type="match status" value="3"/>
</dbReference>
<dbReference type="InterPro" id="IPR003599">
    <property type="entry name" value="Ig_sub"/>
</dbReference>
<dbReference type="PANTHER" id="PTHR46013">
    <property type="entry name" value="VASCULAR CELL ADHESION MOLECULE 1"/>
    <property type="match status" value="1"/>
</dbReference>
<evidence type="ECO:0000256" key="5">
    <source>
        <dbReference type="SAM" id="Phobius"/>
    </source>
</evidence>
<reference evidence="8" key="2">
    <citation type="submission" date="2025-08" db="UniProtKB">
        <authorList>
            <consortium name="Ensembl"/>
        </authorList>
    </citation>
    <scope>IDENTIFICATION</scope>
</reference>
<evidence type="ECO:0000256" key="2">
    <source>
        <dbReference type="ARBA" id="ARBA00041781"/>
    </source>
</evidence>
<dbReference type="SMART" id="SM00408">
    <property type="entry name" value="IGc2"/>
    <property type="match status" value="2"/>
</dbReference>
<comment type="function">
    <text evidence="3">Most highly expressed siglec (sialic acid-binding immunoglobulin-like lectin) on B-cells that plays a role in various aspects of B-cell biology including differentiation, antigen presentation, and trafficking to bone marrow. Binds to alpha 2,6-linked sialic acid residues of surface molecules such as CD22 itself, CD45 and IgM in a cis configuration. Can also bind to ligands on other cells as an adhesion molecule in a trans configuration. Acts as an inhibitory coreceptor on the surface of B-cells and inhibits B-cell receptor induced signaling, characterized by inhibition of the calcium mobilization and cellular activation. Mechanistically, the immunoreceptor tyrosine-based inhibitory motif domain is phosphorylated by the Src kinase LYN, which in turn leads to the recruitment of the protein tyrosine phosphatase 1/PTPN6, leading to the negative regulation of BCR signaling. If this negative signaling from is of sufficient strength, apoptosis of the B-cell can be induced.</text>
</comment>
<feature type="transmembrane region" description="Helical" evidence="5">
    <location>
        <begin position="305"/>
        <end position="327"/>
    </location>
</feature>
<reference evidence="8" key="1">
    <citation type="submission" date="2021-06" db="EMBL/GenBank/DDBJ databases">
        <authorList>
            <consortium name="Wellcome Sanger Institute Data Sharing"/>
        </authorList>
    </citation>
    <scope>NUCLEOTIDE SEQUENCE [LARGE SCALE GENOMIC DNA]</scope>
</reference>
<sequence>MLLLIFLAVVSCAVDERAIYEPKALCVPEGSTVRINCTYKDLIETTGVTELWFYGSDGYKIRPDGETTVYHTDKKKIANSHRQRVEFLGNKHTTCGIKISNVSREESGYYKFRYEEGQRPYYRWTQIPGVKVTITGLKIEATSMKVKENKAVTLECQMNCSLSDRVFWFRKGQHLKETSKKLEIPRASYEDHGSYWCQTGHVRSPSFLLNVSYAPRNVVIRGHPTTGIEEGTSVTLNCTALANPPGRYTWVKENSSQVGSGDQLHISKFNASHEGSYHCEATNNYGTTKSTAVNLTVNENKNTSYALIAVLSLIILLGISLGIFIFLR</sequence>